<protein>
    <submittedName>
        <fullName evidence="2">Uncharacterized protein</fullName>
    </submittedName>
</protein>
<reference evidence="2" key="1">
    <citation type="submission" date="2015-12" db="EMBL/GenBank/DDBJ databases">
        <title>De novo transcriptome assembly of four potential Pierce s Disease insect vectors from Arizona vineyards.</title>
        <authorList>
            <person name="Tassone E.E."/>
        </authorList>
    </citation>
    <scope>NUCLEOTIDE SEQUENCE</scope>
</reference>
<accession>A0A1B6CIF8</accession>
<gene>
    <name evidence="1" type="ORF">g.28680</name>
    <name evidence="2" type="ORF">g.28683</name>
</gene>
<proteinExistence type="predicted"/>
<sequence length="392" mass="43648">MCIAVDGIDIVSTEAGINELAGQHLDQQSLTHAEWDSQVDALKEGQRRHYRQWLMEKQTSATTPMSSPLGSLASKTMNSSLSETQGPLLQESFTIHLGSQMKQMHNIRIMSADVMDFCQLHRNNSVNADPQPQRLQTALGLYSNDLCGLVLLTDSNIGSYASTGLSKDFISVCESSTEFHFNNVADQLETVKQTVKEGIAWRKNHSNKDSTHNFLNLTSTEQQSRRSSTKYLQTGDVYLTHHSNLADVHVVFHMVVDDTLRSNDINSRHAAILGLRNILKSACSCDVTTLTLPVLLMHEMTEEMTVAWCNKRAELVFKCVKGFMIEMASWGGAELKNLQFLVPKGISEDVFTNLATMLPSIFRVSNPLVFKASPSLSHKNSNKSKNGKNKKK</sequence>
<evidence type="ECO:0000313" key="1">
    <source>
        <dbReference type="EMBL" id="JAS07177.1"/>
    </source>
</evidence>
<dbReference type="Pfam" id="PF10154">
    <property type="entry name" value="Fy-3"/>
    <property type="match status" value="1"/>
</dbReference>
<dbReference type="PANTHER" id="PTHR16525:SF0">
    <property type="entry name" value="PROTEIN C12ORF4"/>
    <property type="match status" value="1"/>
</dbReference>
<evidence type="ECO:0000313" key="2">
    <source>
        <dbReference type="EMBL" id="JAS13207.1"/>
    </source>
</evidence>
<dbReference type="PANTHER" id="PTHR16525">
    <property type="entry name" value="PROTEIN C12ORF4"/>
    <property type="match status" value="1"/>
</dbReference>
<organism evidence="2">
    <name type="scientific">Clastoptera arizonana</name>
    <name type="common">Arizona spittle bug</name>
    <dbReference type="NCBI Taxonomy" id="38151"/>
    <lineage>
        <taxon>Eukaryota</taxon>
        <taxon>Metazoa</taxon>
        <taxon>Ecdysozoa</taxon>
        <taxon>Arthropoda</taxon>
        <taxon>Hexapoda</taxon>
        <taxon>Insecta</taxon>
        <taxon>Pterygota</taxon>
        <taxon>Neoptera</taxon>
        <taxon>Paraneoptera</taxon>
        <taxon>Hemiptera</taxon>
        <taxon>Auchenorrhyncha</taxon>
        <taxon>Cercopoidea</taxon>
        <taxon>Clastopteridae</taxon>
        <taxon>Clastoptera</taxon>
    </lineage>
</organism>
<dbReference type="AlphaFoldDB" id="A0A1B6CIF8"/>
<dbReference type="EMBL" id="GEDC01024091">
    <property type="protein sequence ID" value="JAS13207.1"/>
    <property type="molecule type" value="Transcribed_RNA"/>
</dbReference>
<dbReference type="InterPro" id="IPR019311">
    <property type="entry name" value="Fy-3"/>
</dbReference>
<dbReference type="EMBL" id="GEDC01030121">
    <property type="protein sequence ID" value="JAS07177.1"/>
    <property type="molecule type" value="Transcribed_RNA"/>
</dbReference>
<dbReference type="GO" id="GO:0005737">
    <property type="term" value="C:cytoplasm"/>
    <property type="evidence" value="ECO:0007669"/>
    <property type="project" value="TreeGrafter"/>
</dbReference>
<name>A0A1B6CIF8_9HEMI</name>